<dbReference type="Gene3D" id="2.130.10.10">
    <property type="entry name" value="YVTN repeat-like/Quinoprotein amine dehydrogenase"/>
    <property type="match status" value="1"/>
</dbReference>
<organism evidence="1 2">
    <name type="scientific">Pollutimonas thiosulfatoxidans</name>
    <dbReference type="NCBI Taxonomy" id="2028345"/>
    <lineage>
        <taxon>Bacteria</taxon>
        <taxon>Pseudomonadati</taxon>
        <taxon>Pseudomonadota</taxon>
        <taxon>Betaproteobacteria</taxon>
        <taxon>Burkholderiales</taxon>
        <taxon>Alcaligenaceae</taxon>
        <taxon>Pollutimonas</taxon>
    </lineage>
</organism>
<dbReference type="InterPro" id="IPR011044">
    <property type="entry name" value="Quino_amine_DH_bsu"/>
</dbReference>
<keyword evidence="2" id="KW-1185">Reference proteome</keyword>
<dbReference type="PIRSF" id="PIRSF028101">
    <property type="entry name" value="UCP028101"/>
    <property type="match status" value="1"/>
</dbReference>
<dbReference type="InterPro" id="IPR008311">
    <property type="entry name" value="UCP028101"/>
</dbReference>
<dbReference type="OrthoDB" id="5624218at2"/>
<dbReference type="Pfam" id="PF07433">
    <property type="entry name" value="DUF1513"/>
    <property type="match status" value="1"/>
</dbReference>
<dbReference type="RefSeq" id="WP_128353802.1">
    <property type="nucleotide sequence ID" value="NZ_CP022987.1"/>
</dbReference>
<proteinExistence type="predicted"/>
<dbReference type="AlphaFoldDB" id="A0A410G8X9"/>
<dbReference type="PROSITE" id="PS51318">
    <property type="entry name" value="TAT"/>
    <property type="match status" value="1"/>
</dbReference>
<accession>A0A410G8X9</accession>
<gene>
    <name evidence="1" type="ORF">CKA81_02000</name>
</gene>
<sequence>MRLTEIDRRRFLTMMAAYGGAGLAAPLNAWGTGASDVPSAVAEAARDAPLYLAARKNAGKFEATVIDEAGQDQLVIPLPDRGHSFAIDAPRGRAVAFGRQPGFFALAFDIKGKQATHTLQPAAYRHFFGHGVFSPDGKLMVATENDYEAGHGVLGLYDASPGGNYQRVGEFLTHGVGPHEVVLMPDGRTLCVANGGILTHPDYGKLQLNADTMQPSLAYIDIVSGELLEQVLLPAQWYRLSIRHLVVDGQGAVWFGCQHTGPAHERPPLVGRHRRGGQAELFTGSHDALRSMKNYVGSLACNEAGTVVATSSPVGGQVLFWATDSGRCLNAAPIFDGCGIAPASGNGFLVTSGRGTVEQRSADGSHLALRAGAPDLAWDNHLRQAG</sequence>
<dbReference type="KEGG" id="pus:CKA81_02000"/>
<reference evidence="1 2" key="1">
    <citation type="submission" date="2017-08" db="EMBL/GenBank/DDBJ databases">
        <authorList>
            <person name="Park S.-J."/>
            <person name="Kim H."/>
        </authorList>
    </citation>
    <scope>NUCLEOTIDE SEQUENCE [LARGE SCALE GENOMIC DNA]</scope>
    <source>
        <strain evidence="2">ye3</strain>
    </source>
</reference>
<dbReference type="InterPro" id="IPR006311">
    <property type="entry name" value="TAT_signal"/>
</dbReference>
<evidence type="ECO:0000313" key="2">
    <source>
        <dbReference type="Proteomes" id="UP000283474"/>
    </source>
</evidence>
<protein>
    <submittedName>
        <fullName evidence="1">Tat pathway signal protein</fullName>
    </submittedName>
</protein>
<dbReference type="InterPro" id="IPR015943">
    <property type="entry name" value="WD40/YVTN_repeat-like_dom_sf"/>
</dbReference>
<evidence type="ECO:0000313" key="1">
    <source>
        <dbReference type="EMBL" id="QAA92750.1"/>
    </source>
</evidence>
<dbReference type="SUPFAM" id="SSF50969">
    <property type="entry name" value="YVTN repeat-like/Quinoprotein amine dehydrogenase"/>
    <property type="match status" value="1"/>
</dbReference>
<dbReference type="EMBL" id="CP022987">
    <property type="protein sequence ID" value="QAA92750.1"/>
    <property type="molecule type" value="Genomic_DNA"/>
</dbReference>
<name>A0A410G8X9_9BURK</name>
<dbReference type="Proteomes" id="UP000283474">
    <property type="component" value="Chromosome"/>
</dbReference>